<gene>
    <name evidence="1" type="ORF">TIFTF001_048879</name>
</gene>
<keyword evidence="2" id="KW-1185">Reference proteome</keyword>
<organism evidence="1 2">
    <name type="scientific">Ficus carica</name>
    <name type="common">Common fig</name>
    <dbReference type="NCBI Taxonomy" id="3494"/>
    <lineage>
        <taxon>Eukaryota</taxon>
        <taxon>Viridiplantae</taxon>
        <taxon>Streptophyta</taxon>
        <taxon>Embryophyta</taxon>
        <taxon>Tracheophyta</taxon>
        <taxon>Spermatophyta</taxon>
        <taxon>Magnoliopsida</taxon>
        <taxon>eudicotyledons</taxon>
        <taxon>Gunneridae</taxon>
        <taxon>Pentapetalae</taxon>
        <taxon>rosids</taxon>
        <taxon>fabids</taxon>
        <taxon>Rosales</taxon>
        <taxon>Moraceae</taxon>
        <taxon>Ficeae</taxon>
        <taxon>Ficus</taxon>
    </lineage>
</organism>
<dbReference type="EMBL" id="BTGU01006580">
    <property type="protein sequence ID" value="GMN21434.1"/>
    <property type="molecule type" value="Genomic_DNA"/>
</dbReference>
<evidence type="ECO:0000313" key="1">
    <source>
        <dbReference type="EMBL" id="GMN21434.1"/>
    </source>
</evidence>
<proteinExistence type="predicted"/>
<name>A0AA87YRB1_FICCA</name>
<protein>
    <submittedName>
        <fullName evidence="1">Uncharacterized protein</fullName>
    </submittedName>
</protein>
<evidence type="ECO:0000313" key="2">
    <source>
        <dbReference type="Proteomes" id="UP001187192"/>
    </source>
</evidence>
<reference evidence="1" key="1">
    <citation type="submission" date="2023-07" db="EMBL/GenBank/DDBJ databases">
        <title>draft genome sequence of fig (Ficus carica).</title>
        <authorList>
            <person name="Takahashi T."/>
            <person name="Nishimura K."/>
        </authorList>
    </citation>
    <scope>NUCLEOTIDE SEQUENCE</scope>
</reference>
<dbReference type="AlphaFoldDB" id="A0AA87YRB1"/>
<comment type="caution">
    <text evidence="1">The sequence shown here is derived from an EMBL/GenBank/DDBJ whole genome shotgun (WGS) entry which is preliminary data.</text>
</comment>
<sequence length="258" mass="28783">MWVEQSVCFVICEGDRGTVLAADFCYVLCHVYVFPTSEPPGFSDIAFPAISGVSSGHSTKDGVDNVLRLRNIHPVTWSRVWVRCNRRCPIGCSGWGDNPLHKFSQVAISDKERDLVTKWYAIFRLMADVLMEIAVHVLVPPSTIRSERWWTLEQSPTKDLVHDVLNDGDQWGVLAEPSRRCTQTRGSFGPSGICDHGLPLLWSALIRCVLTLLLYGKSGLFPGHQTSSPFIFVRLGMLPSNPPQVCEGRWDVVGECPD</sequence>
<accession>A0AA87YRB1</accession>
<dbReference type="Proteomes" id="UP001187192">
    <property type="component" value="Unassembled WGS sequence"/>
</dbReference>